<dbReference type="STRING" id="282199.GCA_001049735_01160"/>
<evidence type="ECO:0000313" key="2">
    <source>
        <dbReference type="EMBL" id="CRK75118.1"/>
    </source>
</evidence>
<reference evidence="2 3" key="1">
    <citation type="submission" date="2015-04" db="EMBL/GenBank/DDBJ databases">
        <authorList>
            <person name="Syromyatnikov M.Y."/>
            <person name="Popov V.N."/>
        </authorList>
    </citation>
    <scope>NUCLEOTIDE SEQUENCE [LARGE SCALE GENOMIC DNA]</scope>
    <source>
        <strain evidence="2 3">CECT 5292</strain>
    </source>
</reference>
<evidence type="ECO:0000313" key="3">
    <source>
        <dbReference type="Proteomes" id="UP000048949"/>
    </source>
</evidence>
<protein>
    <submittedName>
        <fullName evidence="2">MarR family protein</fullName>
    </submittedName>
</protein>
<dbReference type="InterPro" id="IPR000835">
    <property type="entry name" value="HTH_MarR-typ"/>
</dbReference>
<dbReference type="InterPro" id="IPR036390">
    <property type="entry name" value="WH_DNA-bd_sf"/>
</dbReference>
<dbReference type="Gene3D" id="1.10.10.10">
    <property type="entry name" value="Winged helix-like DNA-binding domain superfamily/Winged helix DNA-binding domain"/>
    <property type="match status" value="1"/>
</dbReference>
<dbReference type="GO" id="GO:0003700">
    <property type="term" value="F:DNA-binding transcription factor activity"/>
    <property type="evidence" value="ECO:0007669"/>
    <property type="project" value="InterPro"/>
</dbReference>
<evidence type="ECO:0000259" key="1">
    <source>
        <dbReference type="PROSITE" id="PS50995"/>
    </source>
</evidence>
<organism evidence="2 3">
    <name type="scientific">Nereida ignava</name>
    <dbReference type="NCBI Taxonomy" id="282199"/>
    <lineage>
        <taxon>Bacteria</taxon>
        <taxon>Pseudomonadati</taxon>
        <taxon>Pseudomonadota</taxon>
        <taxon>Alphaproteobacteria</taxon>
        <taxon>Rhodobacterales</taxon>
        <taxon>Roseobacteraceae</taxon>
        <taxon>Nereida</taxon>
    </lineage>
</organism>
<dbReference type="RefSeq" id="WP_048598525.1">
    <property type="nucleotide sequence ID" value="NZ_CBFHGK010000002.1"/>
</dbReference>
<dbReference type="SMART" id="SM00347">
    <property type="entry name" value="HTH_MARR"/>
    <property type="match status" value="1"/>
</dbReference>
<feature type="domain" description="HTH marR-type" evidence="1">
    <location>
        <begin position="6"/>
        <end position="142"/>
    </location>
</feature>
<dbReference type="PANTHER" id="PTHR33164">
    <property type="entry name" value="TRANSCRIPTIONAL REGULATOR, MARR FAMILY"/>
    <property type="match status" value="1"/>
</dbReference>
<dbReference type="EMBL" id="CVQV01000005">
    <property type="protein sequence ID" value="CRK75118.1"/>
    <property type="molecule type" value="Genomic_DNA"/>
</dbReference>
<dbReference type="Proteomes" id="UP000048949">
    <property type="component" value="Unassembled WGS sequence"/>
</dbReference>
<dbReference type="InterPro" id="IPR039422">
    <property type="entry name" value="MarR/SlyA-like"/>
</dbReference>
<dbReference type="AlphaFoldDB" id="A0A0U1NKB2"/>
<dbReference type="PANTHER" id="PTHR33164:SF43">
    <property type="entry name" value="HTH-TYPE TRANSCRIPTIONAL REPRESSOR YETL"/>
    <property type="match status" value="1"/>
</dbReference>
<accession>A0A0U1NKB2</accession>
<keyword evidence="3" id="KW-1185">Reference proteome</keyword>
<dbReference type="SUPFAM" id="SSF46785">
    <property type="entry name" value="Winged helix' DNA-binding domain"/>
    <property type="match status" value="1"/>
</dbReference>
<dbReference type="Pfam" id="PF12802">
    <property type="entry name" value="MarR_2"/>
    <property type="match status" value="1"/>
</dbReference>
<name>A0A0U1NKB2_9RHOB</name>
<gene>
    <name evidence="2" type="ORF">NIG5292_01161</name>
</gene>
<sequence>MPVTTSDTLGAALVVELLAIDQLLRSRVTKALPHGMEISHLTVLNYLAASTGERTPAQLAARFRLTRGAMTNTINKLDLMGFVHVRPDWDDARRKLVSISGAGRAARDEAVRKITPLVNQMVEDIGHDKISRTLPILREMRQKLADD</sequence>
<dbReference type="InterPro" id="IPR036388">
    <property type="entry name" value="WH-like_DNA-bd_sf"/>
</dbReference>
<dbReference type="GO" id="GO:0006950">
    <property type="term" value="P:response to stress"/>
    <property type="evidence" value="ECO:0007669"/>
    <property type="project" value="TreeGrafter"/>
</dbReference>
<dbReference type="OrthoDB" id="6400670at2"/>
<proteinExistence type="predicted"/>
<dbReference type="PROSITE" id="PS50995">
    <property type="entry name" value="HTH_MARR_2"/>
    <property type="match status" value="1"/>
</dbReference>